<dbReference type="Proteomes" id="UP001595075">
    <property type="component" value="Unassembled WGS sequence"/>
</dbReference>
<evidence type="ECO:0000256" key="1">
    <source>
        <dbReference type="SAM" id="MobiDB-lite"/>
    </source>
</evidence>
<keyword evidence="3" id="KW-1185">Reference proteome</keyword>
<feature type="region of interest" description="Disordered" evidence="1">
    <location>
        <begin position="1"/>
        <end position="23"/>
    </location>
</feature>
<sequence length="23" mass="2632">MADNSGYARDIRKAVEPDRRLTP</sequence>
<evidence type="ECO:0000313" key="2">
    <source>
        <dbReference type="EMBL" id="KAL2069911.1"/>
    </source>
</evidence>
<proteinExistence type="predicted"/>
<feature type="compositionally biased region" description="Basic and acidic residues" evidence="1">
    <location>
        <begin position="9"/>
        <end position="23"/>
    </location>
</feature>
<protein>
    <submittedName>
        <fullName evidence="2">Uncharacterized protein</fullName>
    </submittedName>
</protein>
<gene>
    <name evidence="2" type="ORF">VTL71DRAFT_14590</name>
</gene>
<organism evidence="2 3">
    <name type="scientific">Oculimacula yallundae</name>
    <dbReference type="NCBI Taxonomy" id="86028"/>
    <lineage>
        <taxon>Eukaryota</taxon>
        <taxon>Fungi</taxon>
        <taxon>Dikarya</taxon>
        <taxon>Ascomycota</taxon>
        <taxon>Pezizomycotina</taxon>
        <taxon>Leotiomycetes</taxon>
        <taxon>Helotiales</taxon>
        <taxon>Ploettnerulaceae</taxon>
        <taxon>Oculimacula</taxon>
    </lineage>
</organism>
<evidence type="ECO:0000313" key="3">
    <source>
        <dbReference type="Proteomes" id="UP001595075"/>
    </source>
</evidence>
<comment type="caution">
    <text evidence="2">The sequence shown here is derived from an EMBL/GenBank/DDBJ whole genome shotgun (WGS) entry which is preliminary data.</text>
</comment>
<reference evidence="2 3" key="1">
    <citation type="journal article" date="2024" name="Commun. Biol.">
        <title>Comparative genomic analysis of thermophilic fungi reveals convergent evolutionary adaptations and gene losses.</title>
        <authorList>
            <person name="Steindorff A.S."/>
            <person name="Aguilar-Pontes M.V."/>
            <person name="Robinson A.J."/>
            <person name="Andreopoulos B."/>
            <person name="LaButti K."/>
            <person name="Kuo A."/>
            <person name="Mondo S."/>
            <person name="Riley R."/>
            <person name="Otillar R."/>
            <person name="Haridas S."/>
            <person name="Lipzen A."/>
            <person name="Grimwood J."/>
            <person name="Schmutz J."/>
            <person name="Clum A."/>
            <person name="Reid I.D."/>
            <person name="Moisan M.C."/>
            <person name="Butler G."/>
            <person name="Nguyen T.T.M."/>
            <person name="Dewar K."/>
            <person name="Conant G."/>
            <person name="Drula E."/>
            <person name="Henrissat B."/>
            <person name="Hansel C."/>
            <person name="Singer S."/>
            <person name="Hutchinson M.I."/>
            <person name="de Vries R.P."/>
            <person name="Natvig D.O."/>
            <person name="Powell A.J."/>
            <person name="Tsang A."/>
            <person name="Grigoriev I.V."/>
        </authorList>
    </citation>
    <scope>NUCLEOTIDE SEQUENCE [LARGE SCALE GENOMIC DNA]</scope>
    <source>
        <strain evidence="2 3">CBS 494.80</strain>
    </source>
</reference>
<name>A0ABR4CIX0_9HELO</name>
<accession>A0ABR4CIX0</accession>
<dbReference type="EMBL" id="JAZHXI010000007">
    <property type="protein sequence ID" value="KAL2069911.1"/>
    <property type="molecule type" value="Genomic_DNA"/>
</dbReference>